<feature type="compositionally biased region" description="Low complexity" evidence="1">
    <location>
        <begin position="84"/>
        <end position="98"/>
    </location>
</feature>
<dbReference type="AlphaFoldDB" id="A0A6A3HJT2"/>
<feature type="compositionally biased region" description="Basic and acidic residues" evidence="1">
    <location>
        <begin position="658"/>
        <end position="670"/>
    </location>
</feature>
<feature type="region of interest" description="Disordered" evidence="1">
    <location>
        <begin position="1"/>
        <end position="98"/>
    </location>
</feature>
<feature type="compositionally biased region" description="Basic and acidic residues" evidence="1">
    <location>
        <begin position="290"/>
        <end position="300"/>
    </location>
</feature>
<feature type="region of interest" description="Disordered" evidence="1">
    <location>
        <begin position="631"/>
        <end position="731"/>
    </location>
</feature>
<dbReference type="EMBL" id="QXFV01004566">
    <property type="protein sequence ID" value="KAE8968924.1"/>
    <property type="molecule type" value="Genomic_DNA"/>
</dbReference>
<feature type="compositionally biased region" description="Basic and acidic residues" evidence="1">
    <location>
        <begin position="704"/>
        <end position="731"/>
    </location>
</feature>
<proteinExistence type="predicted"/>
<dbReference type="Proteomes" id="UP000429607">
    <property type="component" value="Unassembled WGS sequence"/>
</dbReference>
<feature type="compositionally biased region" description="Basic and acidic residues" evidence="1">
    <location>
        <begin position="560"/>
        <end position="612"/>
    </location>
</feature>
<feature type="compositionally biased region" description="Basic and acidic residues" evidence="1">
    <location>
        <begin position="327"/>
        <end position="340"/>
    </location>
</feature>
<name>A0A6A3HJT2_9STRA</name>
<comment type="caution">
    <text evidence="2">The sequence shown here is derived from an EMBL/GenBank/DDBJ whole genome shotgun (WGS) entry which is preliminary data.</text>
</comment>
<feature type="region of interest" description="Disordered" evidence="1">
    <location>
        <begin position="259"/>
        <end position="385"/>
    </location>
</feature>
<gene>
    <name evidence="2" type="ORF">PR001_g27648</name>
</gene>
<evidence type="ECO:0000313" key="3">
    <source>
        <dbReference type="Proteomes" id="UP000429607"/>
    </source>
</evidence>
<accession>A0A6A3HJT2</accession>
<feature type="region of interest" description="Disordered" evidence="1">
    <location>
        <begin position="544"/>
        <end position="616"/>
    </location>
</feature>
<sequence length="802" mass="90190">MAKGSKSAVPATPIRPTRGPTGATSTLASDLTSRLSTISERSVSFDDSADEGPDAKDTMMDYEDLEEKTPAAMQELDDQEGAMLSAGRSGGSRSLSRSLASEFDEVAKPDHAHDDYEDSAEESKALVQATKGPQESRGSSLLFTNLVTTAPPLNSSTPAANKVLRRMLEQMIESSEWIQQFTPQMVRQSVWAELSGELAWPVNTITTTQVVEDTVSLLRAMGCEPQTHPSEAASEGWTPTIAGRDLHKWKRKLRLSFGTSDISLGRPPKTPGGQEEEEPSRVPLPQTPKKSAENSADRSASEGVFSAKTVGSPYFHDSHMVTPRSTSRTDRLSRESEASRGTRGTRPTTSTRRTTRRFVPREDSSDDDSGEDYTDRGDDPDSPTDELTRQILEVSETERLNSTPRLELATHRPLAQIKHFTGSRNKSENSMQWLRAFVYEMKGTHTPPNEWCMAFEPTLFRQSAKARYYSAKSEGAEHVCDYLNRLNGYARNAGLQFERGDRDANDHVQRFLETCGDRGLERRLCHARVKDIHELEDMINDILKSEERRTPREGSAYPTKSRDSYPPRSRDSSRRRDDRRPKVTRDPYRRDRSDRPDRREREFDRRRDDSRSVPRISLAEATLSDLMTELQVRTPARGQAGRPTQTRYTYSDEEDDPSDHGCSDDDRSIRDDEELYDSEEERDHVAAASEQERRAAADGTFARSDNRSRRGGDSGRGFDRGNRSFNRDNRDNRTRQYGPCAACGGAGHSAHYCYRRCKLCQQVHDVGKCEALQALTSLVRTKVEKKDLTPELQTLIFGSHLN</sequence>
<evidence type="ECO:0000256" key="1">
    <source>
        <dbReference type="SAM" id="MobiDB-lite"/>
    </source>
</evidence>
<protein>
    <recommendedName>
        <fullName evidence="4">Retrotransposon gag domain-containing protein</fullName>
    </recommendedName>
</protein>
<feature type="compositionally biased region" description="Basic and acidic residues" evidence="1">
    <location>
        <begin position="681"/>
        <end position="696"/>
    </location>
</feature>
<evidence type="ECO:0000313" key="2">
    <source>
        <dbReference type="EMBL" id="KAE8968924.1"/>
    </source>
</evidence>
<feature type="compositionally biased region" description="Low complexity" evidence="1">
    <location>
        <begin position="341"/>
        <end position="352"/>
    </location>
</feature>
<evidence type="ECO:0008006" key="4">
    <source>
        <dbReference type="Google" id="ProtNLM"/>
    </source>
</evidence>
<feature type="compositionally biased region" description="Acidic residues" evidence="1">
    <location>
        <begin position="671"/>
        <end position="680"/>
    </location>
</feature>
<feature type="compositionally biased region" description="Polar residues" evidence="1">
    <location>
        <begin position="22"/>
        <end position="42"/>
    </location>
</feature>
<reference evidence="2 3" key="1">
    <citation type="submission" date="2018-09" db="EMBL/GenBank/DDBJ databases">
        <title>Genomic investigation of the strawberry pathogen Phytophthora fragariae indicates pathogenicity is determined by transcriptional variation in three key races.</title>
        <authorList>
            <person name="Adams T.M."/>
            <person name="Armitage A.D."/>
            <person name="Sobczyk M.K."/>
            <person name="Bates H.J."/>
            <person name="Dunwell J.M."/>
            <person name="Nellist C.F."/>
            <person name="Harrison R.J."/>
        </authorList>
    </citation>
    <scope>NUCLEOTIDE SEQUENCE [LARGE SCALE GENOMIC DNA]</scope>
    <source>
        <strain evidence="2 3">SCRP249</strain>
    </source>
</reference>
<organism evidence="2 3">
    <name type="scientific">Phytophthora rubi</name>
    <dbReference type="NCBI Taxonomy" id="129364"/>
    <lineage>
        <taxon>Eukaryota</taxon>
        <taxon>Sar</taxon>
        <taxon>Stramenopiles</taxon>
        <taxon>Oomycota</taxon>
        <taxon>Peronosporomycetes</taxon>
        <taxon>Peronosporales</taxon>
        <taxon>Peronosporaceae</taxon>
        <taxon>Phytophthora</taxon>
    </lineage>
</organism>